<protein>
    <recommendedName>
        <fullName evidence="4">Lipoprotein</fullName>
    </recommendedName>
</protein>
<keyword evidence="3" id="KW-1185">Reference proteome</keyword>
<gene>
    <name evidence="2" type="ORF">K7C98_26950</name>
</gene>
<dbReference type="PROSITE" id="PS51257">
    <property type="entry name" value="PROKAR_LIPOPROTEIN"/>
    <property type="match status" value="1"/>
</dbReference>
<dbReference type="Proteomes" id="UP001139031">
    <property type="component" value="Unassembled WGS sequence"/>
</dbReference>
<dbReference type="EMBL" id="JAIRAU010000036">
    <property type="protein sequence ID" value="MBZ5712895.1"/>
    <property type="molecule type" value="Genomic_DNA"/>
</dbReference>
<feature type="signal peptide" evidence="1">
    <location>
        <begin position="1"/>
        <end position="23"/>
    </location>
</feature>
<sequence>MPFARLRMLSLVTFTLGAAACDAAIEEPSTDFRKVTLTDRWGLHEPVHFPEVNSCYDYFNTRCSELTPDQCSLLRARWKCTESKVGVVITDRFAEAEFEEARQWQVHTADGPTKPAASPKEACLRLADKAARASCLALLPVLAEEPAVRELAPLGGLTPVLPVEAIDGETLPVFEGDRMMAAIDPLEWEVPALSPAARVHLGASIVIEDIIMLLVAPGGVTIASTAEMMLVGGPTDATDKLDLEVKVKP</sequence>
<organism evidence="2 3">
    <name type="scientific">Nannocystis pusilla</name>
    <dbReference type="NCBI Taxonomy" id="889268"/>
    <lineage>
        <taxon>Bacteria</taxon>
        <taxon>Pseudomonadati</taxon>
        <taxon>Myxococcota</taxon>
        <taxon>Polyangia</taxon>
        <taxon>Nannocystales</taxon>
        <taxon>Nannocystaceae</taxon>
        <taxon>Nannocystis</taxon>
    </lineage>
</organism>
<evidence type="ECO:0000313" key="2">
    <source>
        <dbReference type="EMBL" id="MBZ5712895.1"/>
    </source>
</evidence>
<evidence type="ECO:0008006" key="4">
    <source>
        <dbReference type="Google" id="ProtNLM"/>
    </source>
</evidence>
<name>A0ABS7TXD7_9BACT</name>
<keyword evidence="1" id="KW-0732">Signal</keyword>
<evidence type="ECO:0000313" key="3">
    <source>
        <dbReference type="Proteomes" id="UP001139031"/>
    </source>
</evidence>
<feature type="chain" id="PRO_5045522361" description="Lipoprotein" evidence="1">
    <location>
        <begin position="24"/>
        <end position="249"/>
    </location>
</feature>
<proteinExistence type="predicted"/>
<evidence type="ECO:0000256" key="1">
    <source>
        <dbReference type="SAM" id="SignalP"/>
    </source>
</evidence>
<reference evidence="2" key="1">
    <citation type="submission" date="2021-08" db="EMBL/GenBank/DDBJ databases">
        <authorList>
            <person name="Stevens D.C."/>
        </authorList>
    </citation>
    <scope>NUCLEOTIDE SEQUENCE</scope>
    <source>
        <strain evidence="2">DSM 53165</strain>
    </source>
</reference>
<comment type="caution">
    <text evidence="2">The sequence shown here is derived from an EMBL/GenBank/DDBJ whole genome shotgun (WGS) entry which is preliminary data.</text>
</comment>
<dbReference type="RefSeq" id="WP_224194649.1">
    <property type="nucleotide sequence ID" value="NZ_JAIRAU010000036.1"/>
</dbReference>
<accession>A0ABS7TXD7</accession>